<evidence type="ECO:0000256" key="1">
    <source>
        <dbReference type="ARBA" id="ARBA00001946"/>
    </source>
</evidence>
<dbReference type="Gene3D" id="3.30.450.20">
    <property type="entry name" value="PAS domain"/>
    <property type="match status" value="1"/>
</dbReference>
<dbReference type="NCBIfam" id="TIGR00229">
    <property type="entry name" value="sensory_box"/>
    <property type="match status" value="1"/>
</dbReference>
<feature type="transmembrane region" description="Helical" evidence="3">
    <location>
        <begin position="264"/>
        <end position="284"/>
    </location>
</feature>
<organism evidence="7 8">
    <name type="scientific">Pseudomonas frederiksbergensis</name>
    <dbReference type="NCBI Taxonomy" id="104087"/>
    <lineage>
        <taxon>Bacteria</taxon>
        <taxon>Pseudomonadati</taxon>
        <taxon>Pseudomonadota</taxon>
        <taxon>Gammaproteobacteria</taxon>
        <taxon>Pseudomonadales</taxon>
        <taxon>Pseudomonadaceae</taxon>
        <taxon>Pseudomonas</taxon>
    </lineage>
</organism>
<keyword evidence="3" id="KW-0812">Transmembrane</keyword>
<dbReference type="Pfam" id="PF00989">
    <property type="entry name" value="PAS"/>
    <property type="match status" value="1"/>
</dbReference>
<dbReference type="Gene3D" id="3.20.20.450">
    <property type="entry name" value="EAL domain"/>
    <property type="match status" value="1"/>
</dbReference>
<evidence type="ECO:0000313" key="8">
    <source>
        <dbReference type="Proteomes" id="UP000030949"/>
    </source>
</evidence>
<dbReference type="InterPro" id="IPR001633">
    <property type="entry name" value="EAL_dom"/>
</dbReference>
<dbReference type="InterPro" id="IPR043128">
    <property type="entry name" value="Rev_trsase/Diguanyl_cyclase"/>
</dbReference>
<evidence type="ECO:0000256" key="3">
    <source>
        <dbReference type="SAM" id="Phobius"/>
    </source>
</evidence>
<dbReference type="CDD" id="cd01948">
    <property type="entry name" value="EAL"/>
    <property type="match status" value="1"/>
</dbReference>
<dbReference type="CDD" id="cd01949">
    <property type="entry name" value="GGDEF"/>
    <property type="match status" value="1"/>
</dbReference>
<keyword evidence="3" id="KW-0472">Membrane</keyword>
<dbReference type="GO" id="GO:0003824">
    <property type="term" value="F:catalytic activity"/>
    <property type="evidence" value="ECO:0007669"/>
    <property type="project" value="UniProtKB-ARBA"/>
</dbReference>
<evidence type="ECO:0000259" key="6">
    <source>
        <dbReference type="PROSITE" id="PS50887"/>
    </source>
</evidence>
<dbReference type="InterPro" id="IPR035919">
    <property type="entry name" value="EAL_sf"/>
</dbReference>
<dbReference type="Gene3D" id="3.30.70.270">
    <property type="match status" value="1"/>
</dbReference>
<dbReference type="SMART" id="SM00052">
    <property type="entry name" value="EAL"/>
    <property type="match status" value="1"/>
</dbReference>
<comment type="cofactor">
    <cofactor evidence="1">
        <name>Mg(2+)</name>
        <dbReference type="ChEBI" id="CHEBI:18420"/>
    </cofactor>
</comment>
<dbReference type="GO" id="GO:0006355">
    <property type="term" value="P:regulation of DNA-templated transcription"/>
    <property type="evidence" value="ECO:0007669"/>
    <property type="project" value="InterPro"/>
</dbReference>
<sequence length="857" mass="95066">MIEHAGNGSTVLSGERPTRSFTRRTFPAIMLLLFVMSSLAIAVLLNITRTQDEQARDQSLFFAQRAIDGIRTGIGRDLSDYSKWSDAYRHLHVMVDKDWAYDQENVGSSVFSLYGYQAVFVISPTGKTVYSVIDGQMSEVAADTWLTGDLRALARKASAAENRDEVIVEMLHHEDAPAFVAVSAITTGTDNSVEEIPGPPSLLLFVKVLDSAALQSLSRDFALPNAHIAHTPGPKDTAQLLLDDLTREALAWRPATPGKDLRKVLLPLLALALLFLAIMAMAVLRHALIMLRAQERQYASLLAHRKALERSEERFRDIAEVSSDWLWEVDATGTLTYLSERFEQVTGFSPTEWVGKPLHRLLHPHNGSISIAHWLLGGANSASSAPLLCEYTARNQRVRTCKLSVRAIDAGSQGFRGTATDITDELRALAQIKHLSLHDPLTGLANRNRLFDCLSEHLDQAQSTPLALLNLDMDRFKPVNDSLGHAVGDKVLKEVAHILQQNVRDTDLVARLGGDEFVIVMPNPGSASDLDQLCERLIDCMQRPMHLDGNTLYLGVSIGVAWSQPLDPRAEELLRQADIALYAAKAAGRNTWRIYEEAMGNIARDKRRYEQQLRDAMQQGQLELRYLPRFDVSAEQLHGFEAQAFWHHPERGELAGSDFIPVAEASGQLEELGTWMLINACEEATAWPNELNVSLAVSPRWFSSSFLFNQVHKALETSGLSAQRLTLEVAEGVLLTDHKTLANTLHALKALGVRINIDKFGTNIASLREVLDQPFDGIRFDRNILAQLGLEQDEEGVLAMIRLSRSVGLIVTAEGIETARQFNQLRSVACDHVQGPYFGAALARSQMASFFTTPRWL</sequence>
<dbReference type="SUPFAM" id="SSF55785">
    <property type="entry name" value="PYP-like sensor domain (PAS domain)"/>
    <property type="match status" value="1"/>
</dbReference>
<dbReference type="EMBL" id="JQGJ01000001">
    <property type="protein sequence ID" value="KHK66766.1"/>
    <property type="molecule type" value="Genomic_DNA"/>
</dbReference>
<evidence type="ECO:0000256" key="2">
    <source>
        <dbReference type="ARBA" id="ARBA00004533"/>
    </source>
</evidence>
<dbReference type="InterPro" id="IPR013767">
    <property type="entry name" value="PAS_fold"/>
</dbReference>
<dbReference type="InterPro" id="IPR052155">
    <property type="entry name" value="Biofilm_reg_signaling"/>
</dbReference>
<feature type="transmembrane region" description="Helical" evidence="3">
    <location>
        <begin position="26"/>
        <end position="47"/>
    </location>
</feature>
<dbReference type="GO" id="GO:0005886">
    <property type="term" value="C:plasma membrane"/>
    <property type="evidence" value="ECO:0007669"/>
    <property type="project" value="UniProtKB-SubCell"/>
</dbReference>
<dbReference type="PROSITE" id="PS50883">
    <property type="entry name" value="EAL"/>
    <property type="match status" value="1"/>
</dbReference>
<dbReference type="SUPFAM" id="SSF55073">
    <property type="entry name" value="Nucleotide cyclase"/>
    <property type="match status" value="1"/>
</dbReference>
<feature type="domain" description="GGDEF" evidence="6">
    <location>
        <begin position="464"/>
        <end position="597"/>
    </location>
</feature>
<dbReference type="PANTHER" id="PTHR44757">
    <property type="entry name" value="DIGUANYLATE CYCLASE DGCP"/>
    <property type="match status" value="1"/>
</dbReference>
<evidence type="ECO:0000259" key="5">
    <source>
        <dbReference type="PROSITE" id="PS50883"/>
    </source>
</evidence>
<dbReference type="OrthoDB" id="9804951at2"/>
<dbReference type="FunFam" id="3.30.70.270:FF:000001">
    <property type="entry name" value="Diguanylate cyclase domain protein"/>
    <property type="match status" value="1"/>
</dbReference>
<comment type="subcellular location">
    <subcellularLocation>
        <location evidence="2">Cell inner membrane</location>
    </subcellularLocation>
</comment>
<dbReference type="Pfam" id="PF00990">
    <property type="entry name" value="GGDEF"/>
    <property type="match status" value="1"/>
</dbReference>
<name>A0A0B1ZC19_9PSED</name>
<dbReference type="CDD" id="cd00130">
    <property type="entry name" value="PAS"/>
    <property type="match status" value="1"/>
</dbReference>
<dbReference type="Pfam" id="PF05228">
    <property type="entry name" value="CHASE4"/>
    <property type="match status" value="1"/>
</dbReference>
<dbReference type="PANTHER" id="PTHR44757:SF10">
    <property type="entry name" value="MEMBRANE PROTEIN"/>
    <property type="match status" value="1"/>
</dbReference>
<dbReference type="PROSITE" id="PS50887">
    <property type="entry name" value="GGDEF"/>
    <property type="match status" value="1"/>
</dbReference>
<dbReference type="Proteomes" id="UP000030949">
    <property type="component" value="Unassembled WGS sequence"/>
</dbReference>
<protein>
    <submittedName>
        <fullName evidence="7">Diguanylate cyclase</fullName>
    </submittedName>
</protein>
<dbReference type="SUPFAM" id="SSF141868">
    <property type="entry name" value="EAL domain-like"/>
    <property type="match status" value="1"/>
</dbReference>
<evidence type="ECO:0000259" key="4">
    <source>
        <dbReference type="PROSITE" id="PS50112"/>
    </source>
</evidence>
<comment type="caution">
    <text evidence="7">The sequence shown here is derived from an EMBL/GenBank/DDBJ whole genome shotgun (WGS) entry which is preliminary data.</text>
</comment>
<dbReference type="InterPro" id="IPR007892">
    <property type="entry name" value="CHASE4"/>
</dbReference>
<dbReference type="InterPro" id="IPR035965">
    <property type="entry name" value="PAS-like_dom_sf"/>
</dbReference>
<dbReference type="InterPro" id="IPR029787">
    <property type="entry name" value="Nucleotide_cyclase"/>
</dbReference>
<dbReference type="InterPro" id="IPR000014">
    <property type="entry name" value="PAS"/>
</dbReference>
<dbReference type="NCBIfam" id="TIGR00254">
    <property type="entry name" value="GGDEF"/>
    <property type="match status" value="1"/>
</dbReference>
<feature type="domain" description="EAL" evidence="5">
    <location>
        <begin position="606"/>
        <end position="855"/>
    </location>
</feature>
<dbReference type="RefSeq" id="WP_039588748.1">
    <property type="nucleotide sequence ID" value="NZ_JQGJ02000002.1"/>
</dbReference>
<dbReference type="InterPro" id="IPR000160">
    <property type="entry name" value="GGDEF_dom"/>
</dbReference>
<gene>
    <name evidence="7" type="ORF">JZ00_02690</name>
</gene>
<accession>A0A0B1ZC19</accession>
<dbReference type="AlphaFoldDB" id="A0A0B1ZC19"/>
<keyword evidence="3" id="KW-1133">Transmembrane helix</keyword>
<proteinExistence type="predicted"/>
<dbReference type="SMART" id="SM00267">
    <property type="entry name" value="GGDEF"/>
    <property type="match status" value="1"/>
</dbReference>
<dbReference type="PROSITE" id="PS50112">
    <property type="entry name" value="PAS"/>
    <property type="match status" value="1"/>
</dbReference>
<reference evidence="8" key="1">
    <citation type="submission" date="2015-03" db="EMBL/GenBank/DDBJ databases">
        <title>Pseudomonas frederiksbergensis hydrocarbon degrader.</title>
        <authorList>
            <person name="Brown L.M."/>
            <person name="Ruiz O.N."/>
            <person name="Mueller S."/>
            <person name="Gunasekera T.S."/>
        </authorList>
    </citation>
    <scope>NUCLEOTIDE SEQUENCE [LARGE SCALE GENOMIC DNA]</scope>
    <source>
        <strain evidence="8">SI8</strain>
    </source>
</reference>
<evidence type="ECO:0000313" key="7">
    <source>
        <dbReference type="EMBL" id="KHK66766.1"/>
    </source>
</evidence>
<dbReference type="Pfam" id="PF00563">
    <property type="entry name" value="EAL"/>
    <property type="match status" value="1"/>
</dbReference>
<feature type="domain" description="PAS" evidence="4">
    <location>
        <begin position="311"/>
        <end position="366"/>
    </location>
</feature>
<dbReference type="SMART" id="SM00091">
    <property type="entry name" value="PAS"/>
    <property type="match status" value="1"/>
</dbReference>